<dbReference type="eggNOG" id="COG0631">
    <property type="taxonomic scope" value="Bacteria"/>
</dbReference>
<evidence type="ECO:0000313" key="2">
    <source>
        <dbReference type="EMBL" id="ACY14821.1"/>
    </source>
</evidence>
<name>D0LHZ2_HALO1</name>
<dbReference type="AlphaFoldDB" id="D0LHZ2"/>
<dbReference type="SMART" id="SM00331">
    <property type="entry name" value="PP2C_SIG"/>
    <property type="match status" value="1"/>
</dbReference>
<dbReference type="CDD" id="cd00143">
    <property type="entry name" value="PP2Cc"/>
    <property type="match status" value="1"/>
</dbReference>
<dbReference type="EMBL" id="CP001804">
    <property type="protein sequence ID" value="ACY14821.1"/>
    <property type="molecule type" value="Genomic_DNA"/>
</dbReference>
<dbReference type="Pfam" id="PF13672">
    <property type="entry name" value="PP2C_2"/>
    <property type="match status" value="1"/>
</dbReference>
<evidence type="ECO:0000259" key="1">
    <source>
        <dbReference type="PROSITE" id="PS51746"/>
    </source>
</evidence>
<organism evidence="2 3">
    <name type="scientific">Haliangium ochraceum (strain DSM 14365 / JCM 11303 / SMP-2)</name>
    <dbReference type="NCBI Taxonomy" id="502025"/>
    <lineage>
        <taxon>Bacteria</taxon>
        <taxon>Pseudomonadati</taxon>
        <taxon>Myxococcota</taxon>
        <taxon>Polyangia</taxon>
        <taxon>Haliangiales</taxon>
        <taxon>Kofleriaceae</taxon>
        <taxon>Haliangium</taxon>
    </lineage>
</organism>
<proteinExistence type="predicted"/>
<dbReference type="InterPro" id="IPR036457">
    <property type="entry name" value="PPM-type-like_dom_sf"/>
</dbReference>
<dbReference type="Gene3D" id="3.60.40.10">
    <property type="entry name" value="PPM-type phosphatase domain"/>
    <property type="match status" value="1"/>
</dbReference>
<dbReference type="GO" id="GO:0004722">
    <property type="term" value="F:protein serine/threonine phosphatase activity"/>
    <property type="evidence" value="ECO:0007669"/>
    <property type="project" value="UniProtKB-EC"/>
</dbReference>
<dbReference type="PANTHER" id="PTHR47992">
    <property type="entry name" value="PROTEIN PHOSPHATASE"/>
    <property type="match status" value="1"/>
</dbReference>
<dbReference type="STRING" id="502025.Hoch_2278"/>
<keyword evidence="2" id="KW-0378">Hydrolase</keyword>
<keyword evidence="3" id="KW-1185">Reference proteome</keyword>
<dbReference type="PROSITE" id="PS51746">
    <property type="entry name" value="PPM_2"/>
    <property type="match status" value="1"/>
</dbReference>
<gene>
    <name evidence="2" type="ordered locus">Hoch_2278</name>
</gene>
<dbReference type="EC" id="3.1.3.16" evidence="2"/>
<protein>
    <submittedName>
        <fullName evidence="2">Protein serine/threonine phosphatase</fullName>
        <ecNumber evidence="2">3.1.3.16</ecNumber>
    </submittedName>
</protein>
<dbReference type="KEGG" id="hoh:Hoch_2278"/>
<accession>D0LHZ2</accession>
<dbReference type="InterPro" id="IPR001932">
    <property type="entry name" value="PPM-type_phosphatase-like_dom"/>
</dbReference>
<dbReference type="HOGENOM" id="CLU_034545_3_2_7"/>
<reference evidence="2 3" key="1">
    <citation type="journal article" date="2010" name="Stand. Genomic Sci.">
        <title>Complete genome sequence of Haliangium ochraceum type strain (SMP-2).</title>
        <authorList>
            <consortium name="US DOE Joint Genome Institute (JGI-PGF)"/>
            <person name="Ivanova N."/>
            <person name="Daum C."/>
            <person name="Lang E."/>
            <person name="Abt B."/>
            <person name="Kopitz M."/>
            <person name="Saunders E."/>
            <person name="Lapidus A."/>
            <person name="Lucas S."/>
            <person name="Glavina Del Rio T."/>
            <person name="Nolan M."/>
            <person name="Tice H."/>
            <person name="Copeland A."/>
            <person name="Cheng J.F."/>
            <person name="Chen F."/>
            <person name="Bruce D."/>
            <person name="Goodwin L."/>
            <person name="Pitluck S."/>
            <person name="Mavromatis K."/>
            <person name="Pati A."/>
            <person name="Mikhailova N."/>
            <person name="Chen A."/>
            <person name="Palaniappan K."/>
            <person name="Land M."/>
            <person name="Hauser L."/>
            <person name="Chang Y.J."/>
            <person name="Jeffries C.D."/>
            <person name="Detter J.C."/>
            <person name="Brettin T."/>
            <person name="Rohde M."/>
            <person name="Goker M."/>
            <person name="Bristow J."/>
            <person name="Markowitz V."/>
            <person name="Eisen J.A."/>
            <person name="Hugenholtz P."/>
            <person name="Kyrpides N.C."/>
            <person name="Klenk H.P."/>
        </authorList>
    </citation>
    <scope>NUCLEOTIDE SEQUENCE [LARGE SCALE GENOMIC DNA]</scope>
    <source>
        <strain evidence="3">DSM 14365 / CIP 107738 / JCM 11303 / AJ 13395 / SMP-2</strain>
    </source>
</reference>
<sequence length="275" mass="30279">MAIDVAGQSDLGCVRKRNEDQYLIAELDRWLVVHDTSLPLDKGDTSIGGRQGWMLAVADGIGGRMGGDLASSAALQSLIRYATFAMPWVIRLDEAGRRDLIEELGQALERCQMQIEELAHDRGLGDAHPGTTLTLAYVIWPHLHVMHIGDSRCYLLRDGVLERLTHDHTVAERLAENDMIRPEDLERSPFRNMLDNAITGGCERPRIEVQSRRLRVGDCIILCTDGLTDELAPELVRGVLGEETSAAAGCQRLVQLAREAGGHDNITAVVARFPA</sequence>
<dbReference type="InterPro" id="IPR015655">
    <property type="entry name" value="PP2C"/>
</dbReference>
<dbReference type="SMART" id="SM00332">
    <property type="entry name" value="PP2Cc"/>
    <property type="match status" value="1"/>
</dbReference>
<evidence type="ECO:0000313" key="3">
    <source>
        <dbReference type="Proteomes" id="UP000001880"/>
    </source>
</evidence>
<feature type="domain" description="PPM-type phosphatase" evidence="1">
    <location>
        <begin position="2"/>
        <end position="273"/>
    </location>
</feature>
<dbReference type="Proteomes" id="UP000001880">
    <property type="component" value="Chromosome"/>
</dbReference>
<dbReference type="SUPFAM" id="SSF81606">
    <property type="entry name" value="PP2C-like"/>
    <property type="match status" value="1"/>
</dbReference>